<name>A0A445MLW6_ENSVE</name>
<gene>
    <name evidence="2" type="ORF">BHM03_00052483</name>
</gene>
<protein>
    <submittedName>
        <fullName evidence="2">Uncharacterized protein</fullName>
    </submittedName>
</protein>
<evidence type="ECO:0000313" key="2">
    <source>
        <dbReference type="EMBL" id="RZR75239.1"/>
    </source>
</evidence>
<feature type="compositionally biased region" description="Basic and acidic residues" evidence="1">
    <location>
        <begin position="63"/>
        <end position="77"/>
    </location>
</feature>
<feature type="region of interest" description="Disordered" evidence="1">
    <location>
        <begin position="63"/>
        <end position="82"/>
    </location>
</feature>
<dbReference type="EMBL" id="KV876640">
    <property type="protein sequence ID" value="RZR75239.1"/>
    <property type="molecule type" value="Genomic_DNA"/>
</dbReference>
<proteinExistence type="predicted"/>
<dbReference type="AlphaFoldDB" id="A0A445MLW6"/>
<evidence type="ECO:0000256" key="1">
    <source>
        <dbReference type="SAM" id="MobiDB-lite"/>
    </source>
</evidence>
<dbReference type="Proteomes" id="UP000290560">
    <property type="component" value="Unassembled WGS sequence"/>
</dbReference>
<sequence length="176" mass="19850">MGKEYQGIKVLVEAGKLLLDEGNDIRRSDEGTVIPGCHLLHLSPGALRIDGQKFRLLRDHASSADVPQELREGEGTGRRKRGYLVKTIESEGKELGDVMLLRGPGEGEKTKSRRCRRLLSSITSSTAARDPSRLRRLWIERERGGRQRKRSRCPDLPFPRPGEGRMARPFAAKNRR</sequence>
<organism evidence="2">
    <name type="scientific">Ensete ventricosum</name>
    <name type="common">Abyssinian banana</name>
    <name type="synonym">Musa ensete</name>
    <dbReference type="NCBI Taxonomy" id="4639"/>
    <lineage>
        <taxon>Eukaryota</taxon>
        <taxon>Viridiplantae</taxon>
        <taxon>Streptophyta</taxon>
        <taxon>Embryophyta</taxon>
        <taxon>Tracheophyta</taxon>
        <taxon>Spermatophyta</taxon>
        <taxon>Magnoliopsida</taxon>
        <taxon>Liliopsida</taxon>
        <taxon>Zingiberales</taxon>
        <taxon>Musaceae</taxon>
        <taxon>Ensete</taxon>
    </lineage>
</organism>
<accession>A0A445MLW6</accession>
<reference evidence="2" key="1">
    <citation type="journal article" date="2018" name="Data Brief">
        <title>Genome sequence data from 17 accessions of Ensete ventricosum, a staple food crop for millions in Ethiopia.</title>
        <authorList>
            <person name="Yemataw Z."/>
            <person name="Muzemil S."/>
            <person name="Ambachew D."/>
            <person name="Tripathi L."/>
            <person name="Tesfaye K."/>
            <person name="Chala A."/>
            <person name="Farbos A."/>
            <person name="O'Neill P."/>
            <person name="Moore K."/>
            <person name="Grant M."/>
            <person name="Studholme D.J."/>
        </authorList>
    </citation>
    <scope>NUCLEOTIDE SEQUENCE [LARGE SCALE GENOMIC DNA]</scope>
    <source>
        <tissue evidence="2">Leaf</tissue>
    </source>
</reference>
<feature type="region of interest" description="Disordered" evidence="1">
    <location>
        <begin position="139"/>
        <end position="176"/>
    </location>
</feature>